<comment type="caution">
    <text evidence="1">The sequence shown here is derived from an EMBL/GenBank/DDBJ whole genome shotgun (WGS) entry which is preliminary data.</text>
</comment>
<accession>A0A7J8SE37</accession>
<organism evidence="1 2">
    <name type="scientific">Gossypium davidsonii</name>
    <name type="common">Davidson's cotton</name>
    <name type="synonym">Gossypium klotzschianum subsp. davidsonii</name>
    <dbReference type="NCBI Taxonomy" id="34287"/>
    <lineage>
        <taxon>Eukaryota</taxon>
        <taxon>Viridiplantae</taxon>
        <taxon>Streptophyta</taxon>
        <taxon>Embryophyta</taxon>
        <taxon>Tracheophyta</taxon>
        <taxon>Spermatophyta</taxon>
        <taxon>Magnoliopsida</taxon>
        <taxon>eudicotyledons</taxon>
        <taxon>Gunneridae</taxon>
        <taxon>Pentapetalae</taxon>
        <taxon>rosids</taxon>
        <taxon>malvids</taxon>
        <taxon>Malvales</taxon>
        <taxon>Malvaceae</taxon>
        <taxon>Malvoideae</taxon>
        <taxon>Gossypium</taxon>
    </lineage>
</organism>
<reference evidence="1 2" key="1">
    <citation type="journal article" date="2019" name="Genome Biol. Evol.">
        <title>Insights into the evolution of the New World diploid cottons (Gossypium, subgenus Houzingenia) based on genome sequencing.</title>
        <authorList>
            <person name="Grover C.E."/>
            <person name="Arick M.A. 2nd"/>
            <person name="Thrash A."/>
            <person name="Conover J.L."/>
            <person name="Sanders W.S."/>
            <person name="Peterson D.G."/>
            <person name="Frelichowski J.E."/>
            <person name="Scheffler J.A."/>
            <person name="Scheffler B.E."/>
            <person name="Wendel J.F."/>
        </authorList>
    </citation>
    <scope>NUCLEOTIDE SEQUENCE [LARGE SCALE GENOMIC DNA]</scope>
    <source>
        <strain evidence="1">27</strain>
        <tissue evidence="1">Leaf</tissue>
    </source>
</reference>
<protein>
    <submittedName>
        <fullName evidence="1">Uncharacterized protein</fullName>
    </submittedName>
</protein>
<evidence type="ECO:0000313" key="1">
    <source>
        <dbReference type="EMBL" id="MBA0624377.1"/>
    </source>
</evidence>
<dbReference type="EMBL" id="JABFAC010000009">
    <property type="protein sequence ID" value="MBA0624377.1"/>
    <property type="molecule type" value="Genomic_DNA"/>
</dbReference>
<keyword evidence="2" id="KW-1185">Reference proteome</keyword>
<evidence type="ECO:0000313" key="2">
    <source>
        <dbReference type="Proteomes" id="UP000593561"/>
    </source>
</evidence>
<sequence>MEERFLDKVEGNAAIRICVTQNNL</sequence>
<name>A0A7J8SE37_GOSDV</name>
<dbReference type="Proteomes" id="UP000593561">
    <property type="component" value="Unassembled WGS sequence"/>
</dbReference>
<proteinExistence type="predicted"/>
<dbReference type="AlphaFoldDB" id="A0A7J8SE37"/>
<gene>
    <name evidence="1" type="ORF">Godav_009746</name>
</gene>